<proteinExistence type="inferred from homology"/>
<feature type="chain" id="PRO_5025705688" description="UDP-glucuronosyltransferase" evidence="5">
    <location>
        <begin position="20"/>
        <end position="534"/>
    </location>
</feature>
<dbReference type="PANTHER" id="PTHR48043">
    <property type="entry name" value="EG:EG0003.4 PROTEIN-RELATED"/>
    <property type="match status" value="1"/>
</dbReference>
<dbReference type="Gene3D" id="3.40.50.2000">
    <property type="entry name" value="Glycogen Phosphorylase B"/>
    <property type="match status" value="2"/>
</dbReference>
<name>A0A6A0HDE2_HYAAZ</name>
<dbReference type="Pfam" id="PF00201">
    <property type="entry name" value="UDPGT"/>
    <property type="match status" value="1"/>
</dbReference>
<sequence>MTLLRICLLIASAISCATSSKVLMVLPLGSASHKNIFTPIAQKLGEKGHDVTVVSMYSSNFKGSTAPAYNDIVAETARQQMINSTGEFNVFQMYKESENINSQVMKKVIKNIHVYCEAFLKDPAVQSAWMNKPDLIMLPAFMNECGLAFVHKFQVPFIYVTTSGLTPWTADIMGNPENPAFVPNQYLPYTDEMSLWQRVINSVFRIVSPIARRHLVLNRLEKVVKEFLKDEHFSLEEVERNASVVLVNSHHSLGFPRPMTPNVIEVGGMHCRPSKDLQTIDPELSHFLDVTGEKNAILFSLGSHIKSSSMPEDVLSMFVNVFNRLPYGERPSNLSSNVITRPWLPQQDVLGHPAIGAFFTHGGLLSLQETAYHGVPIVALPLMSDQTLNAKQAESIGMATVLELKTLSEQNIEDAILRVMNNPSYGKEARRRSVIMKDQETHPLDRAVYWTDQPSSSLSEEDEILSLSGAASRLMDAEKGVGEGTAAREIIPSKGLRASLNFLLEKMQEAVKKKSVKYENAFRWRNVEEKMNGG</sequence>
<evidence type="ECO:0000313" key="6">
    <source>
        <dbReference type="EMBL" id="KAA0203539.1"/>
    </source>
</evidence>
<dbReference type="FunFam" id="3.40.50.2000:FF:000050">
    <property type="entry name" value="UDP-glucuronosyltransferase"/>
    <property type="match status" value="1"/>
</dbReference>
<dbReference type="EMBL" id="JQDR03001382">
    <property type="protein sequence ID" value="KAA0203539.1"/>
    <property type="molecule type" value="Genomic_DNA"/>
</dbReference>
<dbReference type="InterPro" id="IPR035595">
    <property type="entry name" value="UDP_glycos_trans_CS"/>
</dbReference>
<dbReference type="AlphaFoldDB" id="A0A6A0HDE2"/>
<dbReference type="EC" id="2.4.1.17" evidence="5"/>
<dbReference type="CDD" id="cd03784">
    <property type="entry name" value="GT1_Gtf-like"/>
    <property type="match status" value="1"/>
</dbReference>
<feature type="signal peptide" evidence="5">
    <location>
        <begin position="1"/>
        <end position="19"/>
    </location>
</feature>
<dbReference type="PROSITE" id="PS00375">
    <property type="entry name" value="UDPGT"/>
    <property type="match status" value="1"/>
</dbReference>
<reference evidence="6" key="3">
    <citation type="submission" date="2019-06" db="EMBL/GenBank/DDBJ databases">
        <authorList>
            <person name="Poynton C."/>
            <person name="Hasenbein S."/>
            <person name="Benoit J.B."/>
            <person name="Sepulveda M.S."/>
            <person name="Poelchau M.F."/>
            <person name="Murali S.C."/>
            <person name="Chen S."/>
            <person name="Glastad K.M."/>
            <person name="Werren J.H."/>
            <person name="Vineis J.H."/>
            <person name="Bowen J.L."/>
            <person name="Friedrich M."/>
            <person name="Jones J."/>
            <person name="Robertson H.M."/>
            <person name="Feyereisen R."/>
            <person name="Mechler-Hickson A."/>
            <person name="Mathers N."/>
            <person name="Lee C.E."/>
            <person name="Colbourne J.K."/>
            <person name="Biales A."/>
            <person name="Johnston J.S."/>
            <person name="Wellborn G.A."/>
            <person name="Rosendale A.J."/>
            <person name="Cridge A.G."/>
            <person name="Munoz-Torres M.C."/>
            <person name="Bain P.A."/>
            <person name="Manny A.R."/>
            <person name="Major K.M."/>
            <person name="Lambert F.N."/>
            <person name="Vulpe C.D."/>
            <person name="Tuck P."/>
            <person name="Blalock B.J."/>
            <person name="Lin Y.-Y."/>
            <person name="Smith M.E."/>
            <person name="Ochoa-Acuna H."/>
            <person name="Chen M.-J.M."/>
            <person name="Childers C.P."/>
            <person name="Qu J."/>
            <person name="Dugan S."/>
            <person name="Lee S.L."/>
            <person name="Chao H."/>
            <person name="Dinh H."/>
            <person name="Han Y."/>
            <person name="Doddapaneni H."/>
            <person name="Worley K.C."/>
            <person name="Muzny D.M."/>
            <person name="Gibbs R.A."/>
            <person name="Richards S."/>
        </authorList>
    </citation>
    <scope>NUCLEOTIDE SEQUENCE</scope>
    <source>
        <strain evidence="6">HAZT.00-mixed</strain>
        <tissue evidence="6">Whole organism</tissue>
    </source>
</reference>
<evidence type="ECO:0000256" key="3">
    <source>
        <dbReference type="ARBA" id="ARBA00022679"/>
    </source>
</evidence>
<comment type="catalytic activity">
    <reaction evidence="5">
        <text>glucuronate acceptor + UDP-alpha-D-glucuronate = acceptor beta-D-glucuronoside + UDP + H(+)</text>
        <dbReference type="Rhea" id="RHEA:21032"/>
        <dbReference type="ChEBI" id="CHEBI:15378"/>
        <dbReference type="ChEBI" id="CHEBI:58052"/>
        <dbReference type="ChEBI" id="CHEBI:58223"/>
        <dbReference type="ChEBI" id="CHEBI:132367"/>
        <dbReference type="ChEBI" id="CHEBI:132368"/>
        <dbReference type="EC" id="2.4.1.17"/>
    </reaction>
</comment>
<evidence type="ECO:0000256" key="4">
    <source>
        <dbReference type="RuleBase" id="RU003718"/>
    </source>
</evidence>
<gene>
    <name evidence="6" type="ORF">HAZT_HAZT008849</name>
</gene>
<dbReference type="SUPFAM" id="SSF53756">
    <property type="entry name" value="UDP-Glycosyltransferase/glycogen phosphorylase"/>
    <property type="match status" value="1"/>
</dbReference>
<keyword evidence="2 4" id="KW-0328">Glycosyltransferase</keyword>
<dbReference type="OrthoDB" id="5835829at2759"/>
<reference evidence="6" key="2">
    <citation type="journal article" date="2018" name="Environ. Sci. Technol.">
        <title>The Toxicogenome of Hyalella azteca: A Model for Sediment Ecotoxicology and Evolutionary Toxicology.</title>
        <authorList>
            <person name="Poynton H.C."/>
            <person name="Hasenbein S."/>
            <person name="Benoit J.B."/>
            <person name="Sepulveda M.S."/>
            <person name="Poelchau M.F."/>
            <person name="Hughes D.S.T."/>
            <person name="Murali S.C."/>
            <person name="Chen S."/>
            <person name="Glastad K.M."/>
            <person name="Goodisman M.A.D."/>
            <person name="Werren J.H."/>
            <person name="Vineis J.H."/>
            <person name="Bowen J.L."/>
            <person name="Friedrich M."/>
            <person name="Jones J."/>
            <person name="Robertson H.M."/>
            <person name="Feyereisen R."/>
            <person name="Mechler-Hickson A."/>
            <person name="Mathers N."/>
            <person name="Lee C.E."/>
            <person name="Colbourne J.K."/>
            <person name="Biales A."/>
            <person name="Johnston J.S."/>
            <person name="Wellborn G.A."/>
            <person name="Rosendale A.J."/>
            <person name="Cridge A.G."/>
            <person name="Munoz-Torres M.C."/>
            <person name="Bain P.A."/>
            <person name="Manny A.R."/>
            <person name="Major K.M."/>
            <person name="Lambert F.N."/>
            <person name="Vulpe C.D."/>
            <person name="Tuck P."/>
            <person name="Blalock B.J."/>
            <person name="Lin Y.Y."/>
            <person name="Smith M.E."/>
            <person name="Ochoa-Acuna H."/>
            <person name="Chen M.M."/>
            <person name="Childers C.P."/>
            <person name="Qu J."/>
            <person name="Dugan S."/>
            <person name="Lee S.L."/>
            <person name="Chao H."/>
            <person name="Dinh H."/>
            <person name="Han Y."/>
            <person name="Doddapaneni H."/>
            <person name="Worley K.C."/>
            <person name="Muzny D.M."/>
            <person name="Gibbs R.A."/>
            <person name="Richards S."/>
        </authorList>
    </citation>
    <scope>NUCLEOTIDE SEQUENCE</scope>
    <source>
        <strain evidence="6">HAZT.00-mixed</strain>
        <tissue evidence="6">Whole organism</tissue>
    </source>
</reference>
<dbReference type="InterPro" id="IPR050271">
    <property type="entry name" value="UDP-glycosyltransferase"/>
</dbReference>
<evidence type="ECO:0000256" key="2">
    <source>
        <dbReference type="ARBA" id="ARBA00022676"/>
    </source>
</evidence>
<comment type="subcellular location">
    <subcellularLocation>
        <location evidence="5">Membrane</location>
        <topology evidence="5">Single-pass membrane protein</topology>
    </subcellularLocation>
</comment>
<organism evidence="6">
    <name type="scientific">Hyalella azteca</name>
    <name type="common">Amphipod</name>
    <dbReference type="NCBI Taxonomy" id="294128"/>
    <lineage>
        <taxon>Eukaryota</taxon>
        <taxon>Metazoa</taxon>
        <taxon>Ecdysozoa</taxon>
        <taxon>Arthropoda</taxon>
        <taxon>Crustacea</taxon>
        <taxon>Multicrustacea</taxon>
        <taxon>Malacostraca</taxon>
        <taxon>Eumalacostraca</taxon>
        <taxon>Peracarida</taxon>
        <taxon>Amphipoda</taxon>
        <taxon>Senticaudata</taxon>
        <taxon>Talitrida</taxon>
        <taxon>Talitroidea</taxon>
        <taxon>Hyalellidae</taxon>
        <taxon>Hyalella</taxon>
    </lineage>
</organism>
<dbReference type="PANTHER" id="PTHR48043:SF27">
    <property type="entry name" value="UDP-GLUCURONOSYLTRANSFERASE"/>
    <property type="match status" value="1"/>
</dbReference>
<dbReference type="GO" id="GO:0016020">
    <property type="term" value="C:membrane"/>
    <property type="evidence" value="ECO:0007669"/>
    <property type="project" value="UniProtKB-SubCell"/>
</dbReference>
<evidence type="ECO:0000256" key="5">
    <source>
        <dbReference type="RuleBase" id="RU362059"/>
    </source>
</evidence>
<comment type="similarity">
    <text evidence="1 4">Belongs to the UDP-glycosyltransferase family.</text>
</comment>
<dbReference type="InterPro" id="IPR002213">
    <property type="entry name" value="UDP_glucos_trans"/>
</dbReference>
<keyword evidence="3 4" id="KW-0808">Transferase</keyword>
<dbReference type="Proteomes" id="UP000711488">
    <property type="component" value="Unassembled WGS sequence"/>
</dbReference>
<dbReference type="GO" id="GO:0015020">
    <property type="term" value="F:glucuronosyltransferase activity"/>
    <property type="evidence" value="ECO:0007669"/>
    <property type="project" value="UniProtKB-EC"/>
</dbReference>
<comment type="caution">
    <text evidence="6">The sequence shown here is derived from an EMBL/GenBank/DDBJ whole genome shotgun (WGS) entry which is preliminary data.</text>
</comment>
<keyword evidence="5" id="KW-0732">Signal</keyword>
<dbReference type="PROSITE" id="PS51257">
    <property type="entry name" value="PROKAR_LIPOPROTEIN"/>
    <property type="match status" value="1"/>
</dbReference>
<protein>
    <recommendedName>
        <fullName evidence="5">UDP-glucuronosyltransferase</fullName>
        <ecNumber evidence="5">2.4.1.17</ecNumber>
    </recommendedName>
</protein>
<accession>A0A6A0HDE2</accession>
<evidence type="ECO:0000256" key="1">
    <source>
        <dbReference type="ARBA" id="ARBA00009995"/>
    </source>
</evidence>
<reference evidence="6" key="1">
    <citation type="submission" date="2014-08" db="EMBL/GenBank/DDBJ databases">
        <authorList>
            <person name="Murali S."/>
            <person name="Richards S."/>
            <person name="Bandaranaike D."/>
            <person name="Bellair M."/>
            <person name="Blankenburg K."/>
            <person name="Chao H."/>
            <person name="Dinh H."/>
            <person name="Doddapaneni H."/>
            <person name="Dugan-Rocha S."/>
            <person name="Elkadiri S."/>
            <person name="Gnanaolivu R."/>
            <person name="Hughes D."/>
            <person name="Lee S."/>
            <person name="Li M."/>
            <person name="Ming W."/>
            <person name="Munidasa M."/>
            <person name="Muniz J."/>
            <person name="Nguyen L."/>
            <person name="Osuji N."/>
            <person name="Pu L.-L."/>
            <person name="Puazo M."/>
            <person name="Skinner E."/>
            <person name="Qu C."/>
            <person name="Quiroz J."/>
            <person name="Raj R."/>
            <person name="Weissenberger G."/>
            <person name="Xin Y."/>
            <person name="Zou X."/>
            <person name="Han Y."/>
            <person name="Worley K."/>
            <person name="Muzny D."/>
            <person name="Gibbs R."/>
        </authorList>
    </citation>
    <scope>NUCLEOTIDE SEQUENCE</scope>
    <source>
        <strain evidence="6">HAZT.00-mixed</strain>
        <tissue evidence="6">Whole organism</tissue>
    </source>
</reference>